<evidence type="ECO:0000313" key="3">
    <source>
        <dbReference type="Proteomes" id="UP000248349"/>
    </source>
</evidence>
<evidence type="ECO:0008006" key="4">
    <source>
        <dbReference type="Google" id="ProtNLM"/>
    </source>
</evidence>
<dbReference type="AlphaFoldDB" id="A0A318ZBX2"/>
<evidence type="ECO:0000313" key="2">
    <source>
        <dbReference type="EMBL" id="PYH44971.1"/>
    </source>
</evidence>
<reference evidence="2 3" key="1">
    <citation type="submission" date="2016-12" db="EMBL/GenBank/DDBJ databases">
        <title>The genomes of Aspergillus section Nigri reveals drivers in fungal speciation.</title>
        <authorList>
            <consortium name="DOE Joint Genome Institute"/>
            <person name="Vesth T.C."/>
            <person name="Nybo J."/>
            <person name="Theobald S."/>
            <person name="Brandl J."/>
            <person name="Frisvad J.C."/>
            <person name="Nielsen K.F."/>
            <person name="Lyhne E.K."/>
            <person name="Kogle M.E."/>
            <person name="Kuo A."/>
            <person name="Riley R."/>
            <person name="Clum A."/>
            <person name="Nolan M."/>
            <person name="Lipzen A."/>
            <person name="Salamov A."/>
            <person name="Henrissat B."/>
            <person name="Wiebenga A."/>
            <person name="De Vries R.P."/>
            <person name="Grigoriev I.V."/>
            <person name="Mortensen U.H."/>
            <person name="Andersen M.R."/>
            <person name="Baker S.E."/>
        </authorList>
    </citation>
    <scope>NUCLEOTIDE SEQUENCE [LARGE SCALE GENOMIC DNA]</scope>
    <source>
        <strain evidence="2 3">JOP 1030-1</strain>
    </source>
</reference>
<gene>
    <name evidence="2" type="ORF">BP01DRAFT_392291</name>
</gene>
<keyword evidence="3" id="KW-1185">Reference proteome</keyword>
<name>A0A318ZBX2_9EURO</name>
<organism evidence="2 3">
    <name type="scientific">Aspergillus saccharolyticus JOP 1030-1</name>
    <dbReference type="NCBI Taxonomy" id="1450539"/>
    <lineage>
        <taxon>Eukaryota</taxon>
        <taxon>Fungi</taxon>
        <taxon>Dikarya</taxon>
        <taxon>Ascomycota</taxon>
        <taxon>Pezizomycotina</taxon>
        <taxon>Eurotiomycetes</taxon>
        <taxon>Eurotiomycetidae</taxon>
        <taxon>Eurotiales</taxon>
        <taxon>Aspergillaceae</taxon>
        <taxon>Aspergillus</taxon>
        <taxon>Aspergillus subgen. Circumdati</taxon>
    </lineage>
</organism>
<feature type="compositionally biased region" description="Basic residues" evidence="1">
    <location>
        <begin position="39"/>
        <end position="58"/>
    </location>
</feature>
<sequence length="155" mass="17460">MPQMERYETKDFPIIFFRRLDRKHAEEHPDYQYTPRKPSEKKRRGAARPKAKPAKRTRTTTARNTTLGVSSSGLNNNLSATGADADTPNNHIINSNETALAEGTYRFTAAELDSLIAEVESENQRAMIFASANFGMNERLAGEAFELSDFLVDIY</sequence>
<dbReference type="STRING" id="1450539.A0A318ZBX2"/>
<dbReference type="RefSeq" id="XP_025430953.1">
    <property type="nucleotide sequence ID" value="XM_025578138.1"/>
</dbReference>
<evidence type="ECO:0000256" key="1">
    <source>
        <dbReference type="SAM" id="MobiDB-lite"/>
    </source>
</evidence>
<proteinExistence type="predicted"/>
<dbReference type="Proteomes" id="UP000248349">
    <property type="component" value="Unassembled WGS sequence"/>
</dbReference>
<dbReference type="GeneID" id="37079367"/>
<feature type="region of interest" description="Disordered" evidence="1">
    <location>
        <begin position="25"/>
        <end position="90"/>
    </location>
</feature>
<protein>
    <recommendedName>
        <fullName evidence="4">HMG box domain-containing protein</fullName>
    </recommendedName>
</protein>
<dbReference type="EMBL" id="KZ821234">
    <property type="protein sequence ID" value="PYH44971.1"/>
    <property type="molecule type" value="Genomic_DNA"/>
</dbReference>
<accession>A0A318ZBX2</accession>
<dbReference type="OrthoDB" id="6247875at2759"/>
<feature type="compositionally biased region" description="Low complexity" evidence="1">
    <location>
        <begin position="59"/>
        <end position="79"/>
    </location>
</feature>